<proteinExistence type="predicted"/>
<reference evidence="1 2" key="1">
    <citation type="journal article" date="2014" name="Int. J. Syst. Evol. Microbiol.">
        <title>Complete genome sequence of Corynebacterium casei LMG S-19264T (=DSM 44701T), isolated from a smear-ripened cheese.</title>
        <authorList>
            <consortium name="US DOE Joint Genome Institute (JGI-PGF)"/>
            <person name="Walter F."/>
            <person name="Albersmeier A."/>
            <person name="Kalinowski J."/>
            <person name="Ruckert C."/>
        </authorList>
    </citation>
    <scope>NUCLEOTIDE SEQUENCE [LARGE SCALE GENOMIC DNA]</scope>
    <source>
        <strain evidence="1 2">NBRC 112289</strain>
    </source>
</reference>
<organism evidence="1 2">
    <name type="scientific">Arenivirga flava</name>
    <dbReference type="NCBI Taxonomy" id="1930060"/>
    <lineage>
        <taxon>Bacteria</taxon>
        <taxon>Bacillati</taxon>
        <taxon>Actinomycetota</taxon>
        <taxon>Actinomycetes</taxon>
        <taxon>Micrococcales</taxon>
        <taxon>Microbacteriaceae</taxon>
        <taxon>Arenivirga</taxon>
    </lineage>
</organism>
<gene>
    <name evidence="1" type="ORF">GCM10025874_19660</name>
</gene>
<protein>
    <submittedName>
        <fullName evidence="1">Uncharacterized protein</fullName>
    </submittedName>
</protein>
<dbReference type="Proteomes" id="UP001157160">
    <property type="component" value="Unassembled WGS sequence"/>
</dbReference>
<comment type="caution">
    <text evidence="1">The sequence shown here is derived from an EMBL/GenBank/DDBJ whole genome shotgun (WGS) entry which is preliminary data.</text>
</comment>
<sequence length="116" mass="12215">MTHLPTIQNMGRDAALEAHSVSVFALAAGPQAGCTVIEIINAHQHVIARTVTDRDGTREALADAVLEHSALERCASFSIVPAKRHKRIAALVALRASSTGTTLGALRTRSGLEHSA</sequence>
<name>A0AA37UDQ6_9MICO</name>
<dbReference type="RefSeq" id="WP_284232150.1">
    <property type="nucleotide sequence ID" value="NZ_BSUL01000001.1"/>
</dbReference>
<evidence type="ECO:0000313" key="1">
    <source>
        <dbReference type="EMBL" id="GMA28713.1"/>
    </source>
</evidence>
<evidence type="ECO:0000313" key="2">
    <source>
        <dbReference type="Proteomes" id="UP001157160"/>
    </source>
</evidence>
<keyword evidence="2" id="KW-1185">Reference proteome</keyword>
<dbReference type="AlphaFoldDB" id="A0AA37UDQ6"/>
<dbReference type="EMBL" id="BSUL01000001">
    <property type="protein sequence ID" value="GMA28713.1"/>
    <property type="molecule type" value="Genomic_DNA"/>
</dbReference>
<accession>A0AA37UDQ6</accession>